<dbReference type="GeneID" id="55995126"/>
<keyword evidence="1" id="KW-0175">Coiled coil</keyword>
<feature type="coiled-coil region" evidence="1">
    <location>
        <begin position="138"/>
        <end position="165"/>
    </location>
</feature>
<organism evidence="2 3">
    <name type="scientific">Talaromyces rugulosus</name>
    <name type="common">Penicillium rugulosum</name>
    <dbReference type="NCBI Taxonomy" id="121627"/>
    <lineage>
        <taxon>Eukaryota</taxon>
        <taxon>Fungi</taxon>
        <taxon>Dikarya</taxon>
        <taxon>Ascomycota</taxon>
        <taxon>Pezizomycotina</taxon>
        <taxon>Eurotiomycetes</taxon>
        <taxon>Eurotiomycetidae</taxon>
        <taxon>Eurotiales</taxon>
        <taxon>Trichocomaceae</taxon>
        <taxon>Talaromyces</taxon>
        <taxon>Talaromyces sect. Islandici</taxon>
    </lineage>
</organism>
<protein>
    <submittedName>
        <fullName evidence="2">Uncharacterized protein</fullName>
    </submittedName>
</protein>
<accession>A0A7H8R480</accession>
<evidence type="ECO:0000313" key="2">
    <source>
        <dbReference type="EMBL" id="QKX60491.1"/>
    </source>
</evidence>
<evidence type="ECO:0000256" key="1">
    <source>
        <dbReference type="SAM" id="Coils"/>
    </source>
</evidence>
<dbReference type="AlphaFoldDB" id="A0A7H8R480"/>
<dbReference type="RefSeq" id="XP_035346667.1">
    <property type="nucleotide sequence ID" value="XM_035490774.1"/>
</dbReference>
<evidence type="ECO:0000313" key="3">
    <source>
        <dbReference type="Proteomes" id="UP000509510"/>
    </source>
</evidence>
<reference evidence="3" key="1">
    <citation type="submission" date="2020-06" db="EMBL/GenBank/DDBJ databases">
        <title>A chromosome-scale genome assembly of Talaromyces rugulosus W13939.</title>
        <authorList>
            <person name="Wang B."/>
            <person name="Guo L."/>
            <person name="Ye K."/>
            <person name="Wang L."/>
        </authorList>
    </citation>
    <scope>NUCLEOTIDE SEQUENCE [LARGE SCALE GENOMIC DNA]</scope>
    <source>
        <strain evidence="3">W13939</strain>
    </source>
</reference>
<sequence length="289" mass="32750">MDPPRRNHGNEARSYWRQQCREKLSFYLLNELGIVVNPNEIRLKPRPDDPYRWRLSPSKQSLFKNQLSKQGTRGCKEIFRSVGETITAVSASVVGDGSEMEASEVEQTILSGISTVCQPGNHDGNRLDSPKESLAHLLYESEKQVETMEKQLENSQSIIESLRKENILMQYKLEQTATTATRALSEMAIINTNMQYDATGFWQPGSMHSFTHPNSPMFRAKQSWDKDSSKCKMVDSIEPEVDDGIRSSFRSILVCTVAPEMSFMTSSHVDFLEIRAQSGKEGKKPPTHK</sequence>
<keyword evidence="3" id="KW-1185">Reference proteome</keyword>
<gene>
    <name evidence="2" type="ORF">TRUGW13939_07636</name>
</gene>
<dbReference type="EMBL" id="CP055901">
    <property type="protein sequence ID" value="QKX60491.1"/>
    <property type="molecule type" value="Genomic_DNA"/>
</dbReference>
<dbReference type="KEGG" id="trg:TRUGW13939_07636"/>
<name>A0A7H8R480_TALRU</name>
<dbReference type="OrthoDB" id="5428321at2759"/>
<dbReference type="Proteomes" id="UP000509510">
    <property type="component" value="Chromosome IV"/>
</dbReference>
<proteinExistence type="predicted"/>